<dbReference type="Proteomes" id="UP000789572">
    <property type="component" value="Unassembled WGS sequence"/>
</dbReference>
<dbReference type="EMBL" id="CAJVPJ010002991">
    <property type="protein sequence ID" value="CAG8632747.1"/>
    <property type="molecule type" value="Genomic_DNA"/>
</dbReference>
<feature type="non-terminal residue" evidence="1">
    <location>
        <position position="1"/>
    </location>
</feature>
<organism evidence="1 2">
    <name type="scientific">Paraglomus occultum</name>
    <dbReference type="NCBI Taxonomy" id="144539"/>
    <lineage>
        <taxon>Eukaryota</taxon>
        <taxon>Fungi</taxon>
        <taxon>Fungi incertae sedis</taxon>
        <taxon>Mucoromycota</taxon>
        <taxon>Glomeromycotina</taxon>
        <taxon>Glomeromycetes</taxon>
        <taxon>Paraglomerales</taxon>
        <taxon>Paraglomeraceae</taxon>
        <taxon>Paraglomus</taxon>
    </lineage>
</organism>
<evidence type="ECO:0000313" key="1">
    <source>
        <dbReference type="EMBL" id="CAG8632747.1"/>
    </source>
</evidence>
<reference evidence="1" key="1">
    <citation type="submission" date="2021-06" db="EMBL/GenBank/DDBJ databases">
        <authorList>
            <person name="Kallberg Y."/>
            <person name="Tangrot J."/>
            <person name="Rosling A."/>
        </authorList>
    </citation>
    <scope>NUCLEOTIDE SEQUENCE</scope>
    <source>
        <strain evidence="1">IA702</strain>
    </source>
</reference>
<gene>
    <name evidence="1" type="ORF">POCULU_LOCUS8983</name>
</gene>
<proteinExistence type="predicted"/>
<sequence>SYRWDSPPQDGCCVKMCNGGGEVGYWCPSHSNGVPSSDFDKVVIGCNEEQLLCS</sequence>
<keyword evidence="2" id="KW-1185">Reference proteome</keyword>
<dbReference type="OrthoDB" id="2316279at2759"/>
<evidence type="ECO:0000313" key="2">
    <source>
        <dbReference type="Proteomes" id="UP000789572"/>
    </source>
</evidence>
<dbReference type="AlphaFoldDB" id="A0A9N9DEJ0"/>
<accession>A0A9N9DEJ0</accession>
<name>A0A9N9DEJ0_9GLOM</name>
<comment type="caution">
    <text evidence="1">The sequence shown here is derived from an EMBL/GenBank/DDBJ whole genome shotgun (WGS) entry which is preliminary data.</text>
</comment>
<protein>
    <submittedName>
        <fullName evidence="1">4043_t:CDS:1</fullName>
    </submittedName>
</protein>